<sequence length="151" mass="17120">MPLLSPHKFRFKLRGLHKKLECILAIIALQNRVTVHIRSLATCLEHEKEEKAWERVAPRGTAVLRANIQSITKPVTHRLAISCMEDRRSPLILARDGVAAEVVNHRVEEKTAVDGFLPPSNVSPSIKQPVYPKIIQTLKERRANSSELEEH</sequence>
<dbReference type="Proteomes" id="UP000735302">
    <property type="component" value="Unassembled WGS sequence"/>
</dbReference>
<accession>A0AAV4CD89</accession>
<protein>
    <submittedName>
        <fullName evidence="1">Uncharacterized protein</fullName>
    </submittedName>
</protein>
<name>A0AAV4CD89_9GAST</name>
<organism evidence="1 2">
    <name type="scientific">Plakobranchus ocellatus</name>
    <dbReference type="NCBI Taxonomy" id="259542"/>
    <lineage>
        <taxon>Eukaryota</taxon>
        <taxon>Metazoa</taxon>
        <taxon>Spiralia</taxon>
        <taxon>Lophotrochozoa</taxon>
        <taxon>Mollusca</taxon>
        <taxon>Gastropoda</taxon>
        <taxon>Heterobranchia</taxon>
        <taxon>Euthyneura</taxon>
        <taxon>Panpulmonata</taxon>
        <taxon>Sacoglossa</taxon>
        <taxon>Placobranchoidea</taxon>
        <taxon>Plakobranchidae</taxon>
        <taxon>Plakobranchus</taxon>
    </lineage>
</organism>
<comment type="caution">
    <text evidence="1">The sequence shown here is derived from an EMBL/GenBank/DDBJ whole genome shotgun (WGS) entry which is preliminary data.</text>
</comment>
<evidence type="ECO:0000313" key="1">
    <source>
        <dbReference type="EMBL" id="GFO30730.1"/>
    </source>
</evidence>
<reference evidence="1 2" key="1">
    <citation type="journal article" date="2021" name="Elife">
        <title>Chloroplast acquisition without the gene transfer in kleptoplastic sea slugs, Plakobranchus ocellatus.</title>
        <authorList>
            <person name="Maeda T."/>
            <person name="Takahashi S."/>
            <person name="Yoshida T."/>
            <person name="Shimamura S."/>
            <person name="Takaki Y."/>
            <person name="Nagai Y."/>
            <person name="Toyoda A."/>
            <person name="Suzuki Y."/>
            <person name="Arimoto A."/>
            <person name="Ishii H."/>
            <person name="Satoh N."/>
            <person name="Nishiyama T."/>
            <person name="Hasebe M."/>
            <person name="Maruyama T."/>
            <person name="Minagawa J."/>
            <person name="Obokata J."/>
            <person name="Shigenobu S."/>
        </authorList>
    </citation>
    <scope>NUCLEOTIDE SEQUENCE [LARGE SCALE GENOMIC DNA]</scope>
</reference>
<dbReference type="EMBL" id="BLXT01006262">
    <property type="protein sequence ID" value="GFO30730.1"/>
    <property type="molecule type" value="Genomic_DNA"/>
</dbReference>
<dbReference type="AlphaFoldDB" id="A0AAV4CD89"/>
<evidence type="ECO:0000313" key="2">
    <source>
        <dbReference type="Proteomes" id="UP000735302"/>
    </source>
</evidence>
<gene>
    <name evidence="1" type="ORF">PoB_005723500</name>
</gene>
<keyword evidence="2" id="KW-1185">Reference proteome</keyword>
<proteinExistence type="predicted"/>